<reference evidence="1" key="1">
    <citation type="submission" date="2016-08" db="EMBL/GenBank/DDBJ databases">
        <authorList>
            <person name="Ngugi D.K."/>
            <person name="Miyake S."/>
            <person name="Stingl U."/>
        </authorList>
    </citation>
    <scope>NUCLEOTIDE SEQUENCE</scope>
    <source>
        <strain evidence="1">SCG-B11WGA-EpuloA1</strain>
    </source>
</reference>
<gene>
    <name evidence="1" type="ORF">AN396_13830</name>
</gene>
<comment type="caution">
    <text evidence="1">The sequence shown here is derived from an EMBL/GenBank/DDBJ whole genome shotgun (WGS) entry which is preliminary data.</text>
</comment>
<dbReference type="EMBL" id="LJDB01000009">
    <property type="protein sequence ID" value="ONI42658.1"/>
    <property type="molecule type" value="Genomic_DNA"/>
</dbReference>
<dbReference type="Proteomes" id="UP000188605">
    <property type="component" value="Unassembled WGS sequence"/>
</dbReference>
<organism evidence="1 2">
    <name type="scientific">Candidatus Epulonipiscium fishelsonii</name>
    <dbReference type="NCBI Taxonomy" id="77094"/>
    <lineage>
        <taxon>Bacteria</taxon>
        <taxon>Bacillati</taxon>
        <taxon>Bacillota</taxon>
        <taxon>Clostridia</taxon>
        <taxon>Lachnospirales</taxon>
        <taxon>Lachnospiraceae</taxon>
        <taxon>Candidatus Epulonipiscium</taxon>
    </lineage>
</organism>
<protein>
    <submittedName>
        <fullName evidence="1">Uncharacterized protein</fullName>
    </submittedName>
</protein>
<evidence type="ECO:0000313" key="2">
    <source>
        <dbReference type="Proteomes" id="UP000188605"/>
    </source>
</evidence>
<sequence length="325" mass="35890">NYNNNDSKYFSTQSFGNLNINLTDSQSLLNPGVFAPIGEPRLLTMMAPVVFDESGLNLCRVVSIDALVDACQNTTTGRTTDILFDGLTKEDLENATNLQLQVVDIDFNFVCPNHYRFSEIKPGKNTPNISRVVLRDIDVTFAIKVIDCNYKVCKEGMLTLRYLPCETCPGYDKDTNPSNVAFDLYTPYGISFATENPVGCNKLVPTINYIGYVAGDMCQGVIMEESNAMYKEFEPNNGVTQGISAQALARVIASDDEYLAIGLTLYFKVIYFVQYKFQHEGLCVPPKFALSALGGESSCLAFVQGDLLEQSILPLSVCVEPKTIK</sequence>
<keyword evidence="2" id="KW-1185">Reference proteome</keyword>
<proteinExistence type="predicted"/>
<feature type="non-terminal residue" evidence="1">
    <location>
        <position position="1"/>
    </location>
</feature>
<name>A0ACC8XH57_9FIRM</name>
<evidence type="ECO:0000313" key="1">
    <source>
        <dbReference type="EMBL" id="ONI42658.1"/>
    </source>
</evidence>
<accession>A0ACC8XH57</accession>